<comment type="caution">
    <text evidence="1">The sequence shown here is derived from an EMBL/GenBank/DDBJ whole genome shotgun (WGS) entry which is preliminary data.</text>
</comment>
<proteinExistence type="predicted"/>
<evidence type="ECO:0000313" key="1">
    <source>
        <dbReference type="EMBL" id="KAI3357455.1"/>
    </source>
</evidence>
<dbReference type="EMBL" id="CM041549">
    <property type="protein sequence ID" value="KAI3357455.1"/>
    <property type="molecule type" value="Genomic_DNA"/>
</dbReference>
<sequence>WRDVGQTDRRTDRGREGGGQQAELQEKLLVVTVATKETDGFRRFLGSAKHFNYTVKVLGRGQKWKGGDYMSAPGGGQKVRLLKAALEEMKDDDKIILFIDSYDVVFASSPKELLKKFQQTGHKVVFSSETLIWPDRHLEDKHPHVREGNRFLGSGGFIGYLPNIKEMVSEWTGEDDDSDQLFFTKIYIDPAKRKSINITLDSKCRLFQNLHGALDEVVLKFEEGRVRARNVLYDTLPVIIHGNGPTKLQINYLGNYIPNAWTFEGGCTVCHEDLQPLTALKESEYPLVVIGIFIQQPTPFVTVFFERLLKLQYPKNRLKLFIYNKEVHHKRQVSSFLQDHGSLYQDVKTVGPEEELDGAESRNLGFDMCRKDKHCEYFFSLDVEVVLQNENTLKILIEQNLPIVAPMITRVGRLWSNFWGALSADGYYARSEDYVDIVQGRRVGVWNVPYVSSVYLVRASLLRSELSDFELFNSHIVDPDMAFCLNIRNKGVFMYVTNLHTFGRILSTENYQTSHLHNDLWQIFENPTDWQERYIHENYTRITIMKDKLIETPCPDVYWFPVFTDIACNHLVEEMEHFGKWSGGGNVDTRIQGGYENVPTIDIHMNQINFEREWHKFLLEYIAPITEKMYPGYYTKIKDTFEASCLRFYGLTDDDDDDDGDGKGNDGDDDDDGNDDDDDHGNDDDDDDDGNDDDDDDDDDDDGDDDDDDDDVFSHQCETPLNFVVRYKPDEQPLLVPHHDASTFTINIALNSKGVDYQAQFDLAFVVRYKPDEQPSLRPHHDASTFTINLALNQVGLDYQGGGCRFLRYDCSIQAPRKGWALMHPGRLTHYHHEGLPTTAAGVRYIAVSFVDP</sequence>
<dbReference type="Proteomes" id="UP000831701">
    <property type="component" value="Chromosome 19"/>
</dbReference>
<protein>
    <submittedName>
        <fullName evidence="1">Uncharacterized protein</fullName>
    </submittedName>
</protein>
<evidence type="ECO:0000313" key="2">
    <source>
        <dbReference type="Proteomes" id="UP000831701"/>
    </source>
</evidence>
<reference evidence="1" key="1">
    <citation type="submission" date="2022-04" db="EMBL/GenBank/DDBJ databases">
        <title>Jade perch genome.</title>
        <authorList>
            <person name="Chao B."/>
        </authorList>
    </citation>
    <scope>NUCLEOTIDE SEQUENCE</scope>
    <source>
        <strain evidence="1">CB-2022</strain>
    </source>
</reference>
<accession>A0ACB8VP51</accession>
<name>A0ACB8VP51_9TELE</name>
<keyword evidence="2" id="KW-1185">Reference proteome</keyword>
<gene>
    <name evidence="1" type="ORF">L3Q82_015496</name>
</gene>
<organism evidence="1 2">
    <name type="scientific">Scortum barcoo</name>
    <name type="common">barcoo grunter</name>
    <dbReference type="NCBI Taxonomy" id="214431"/>
    <lineage>
        <taxon>Eukaryota</taxon>
        <taxon>Metazoa</taxon>
        <taxon>Chordata</taxon>
        <taxon>Craniata</taxon>
        <taxon>Vertebrata</taxon>
        <taxon>Euteleostomi</taxon>
        <taxon>Actinopterygii</taxon>
        <taxon>Neopterygii</taxon>
        <taxon>Teleostei</taxon>
        <taxon>Neoteleostei</taxon>
        <taxon>Acanthomorphata</taxon>
        <taxon>Eupercaria</taxon>
        <taxon>Centrarchiformes</taxon>
        <taxon>Terapontoidei</taxon>
        <taxon>Terapontidae</taxon>
        <taxon>Scortum</taxon>
    </lineage>
</organism>
<feature type="non-terminal residue" evidence="1">
    <location>
        <position position="1"/>
    </location>
</feature>